<feature type="transmembrane region" description="Helical" evidence="1">
    <location>
        <begin position="7"/>
        <end position="25"/>
    </location>
</feature>
<organism evidence="2 3">
    <name type="scientific">Virgibacillus salarius</name>
    <dbReference type="NCBI Taxonomy" id="447199"/>
    <lineage>
        <taxon>Bacteria</taxon>
        <taxon>Bacillati</taxon>
        <taxon>Bacillota</taxon>
        <taxon>Bacilli</taxon>
        <taxon>Bacillales</taxon>
        <taxon>Bacillaceae</taxon>
        <taxon>Virgibacillus</taxon>
    </lineage>
</organism>
<keyword evidence="1" id="KW-1133">Transmembrane helix</keyword>
<keyword evidence="1" id="KW-0812">Transmembrane</keyword>
<dbReference type="Proteomes" id="UP000675284">
    <property type="component" value="Unassembled WGS sequence"/>
</dbReference>
<evidence type="ECO:0000313" key="2">
    <source>
        <dbReference type="EMBL" id="MBR7796345.1"/>
    </source>
</evidence>
<reference evidence="2" key="1">
    <citation type="submission" date="2021-04" db="EMBL/GenBank/DDBJ databases">
        <title>Isolation and polyphasic classification of algal microorganism.</title>
        <authorList>
            <person name="Wang S."/>
        </authorList>
    </citation>
    <scope>NUCLEOTIDE SEQUENCE</scope>
    <source>
        <strain evidence="2">720a</strain>
    </source>
</reference>
<proteinExistence type="predicted"/>
<dbReference type="AlphaFoldDB" id="A0A941DTG8"/>
<sequence length="49" mass="5859">MKGRMIVFLLIIITLIALVLCWYWLQDVIVDYDLERAMQLKWTSETLSL</sequence>
<keyword evidence="3" id="KW-1185">Reference proteome</keyword>
<keyword evidence="1" id="KW-0472">Membrane</keyword>
<dbReference type="RefSeq" id="WP_161629298.1">
    <property type="nucleotide sequence ID" value="NZ_BAAACY010000035.1"/>
</dbReference>
<protein>
    <submittedName>
        <fullName evidence="2">Uncharacterized protein</fullName>
    </submittedName>
</protein>
<gene>
    <name evidence="2" type="ORF">KCX74_09895</name>
</gene>
<comment type="caution">
    <text evidence="2">The sequence shown here is derived from an EMBL/GenBank/DDBJ whole genome shotgun (WGS) entry which is preliminary data.</text>
</comment>
<dbReference type="EMBL" id="JAGSOT010000025">
    <property type="protein sequence ID" value="MBR7796345.1"/>
    <property type="molecule type" value="Genomic_DNA"/>
</dbReference>
<accession>A0A941DTG8</accession>
<evidence type="ECO:0000256" key="1">
    <source>
        <dbReference type="SAM" id="Phobius"/>
    </source>
</evidence>
<evidence type="ECO:0000313" key="3">
    <source>
        <dbReference type="Proteomes" id="UP000675284"/>
    </source>
</evidence>
<name>A0A941DTG8_9BACI</name>